<dbReference type="OrthoDB" id="573082at2"/>
<dbReference type="Proteomes" id="UP000298021">
    <property type="component" value="Unassembled WGS sequence"/>
</dbReference>
<dbReference type="AlphaFoldDB" id="A0A4Z0JIH3"/>
<evidence type="ECO:0000313" key="2">
    <source>
        <dbReference type="Proteomes" id="UP000298021"/>
    </source>
</evidence>
<accession>A0A4Z0JIH3</accession>
<evidence type="ECO:0000313" key="1">
    <source>
        <dbReference type="EMBL" id="TGD22830.1"/>
    </source>
</evidence>
<comment type="caution">
    <text evidence="1">The sequence shown here is derived from an EMBL/GenBank/DDBJ whole genome shotgun (WGS) entry which is preliminary data.</text>
</comment>
<protein>
    <submittedName>
        <fullName evidence="1">Type II toxin-antitoxin system RelE/ParE family toxin</fullName>
    </submittedName>
</protein>
<dbReference type="Pfam" id="PF05973">
    <property type="entry name" value="Gp49"/>
    <property type="match status" value="1"/>
</dbReference>
<keyword evidence="2" id="KW-1185">Reference proteome</keyword>
<organism evidence="1 2">
    <name type="scientific">Companilactobacillus suantsaicola</name>
    <dbReference type="NCBI Taxonomy" id="2487723"/>
    <lineage>
        <taxon>Bacteria</taxon>
        <taxon>Bacillati</taxon>
        <taxon>Bacillota</taxon>
        <taxon>Bacilli</taxon>
        <taxon>Lactobacillales</taxon>
        <taxon>Lactobacillaceae</taxon>
        <taxon>Companilactobacillus</taxon>
    </lineage>
</organism>
<dbReference type="EMBL" id="RKLY01000018">
    <property type="protein sequence ID" value="TGD22830.1"/>
    <property type="molecule type" value="Genomic_DNA"/>
</dbReference>
<gene>
    <name evidence="1" type="ORF">EGT49_07865</name>
</gene>
<dbReference type="RefSeq" id="WP_135373159.1">
    <property type="nucleotide sequence ID" value="NZ_RKLY01000018.1"/>
</dbReference>
<proteinExistence type="predicted"/>
<reference evidence="1 2" key="1">
    <citation type="submission" date="2018-10" db="EMBL/GenBank/DDBJ databases">
        <title>Lactobacillus sp. R7 and Lactobacillus sp. R19 isolated from fermented mustard green product of Taiwan.</title>
        <authorList>
            <person name="Lin S.-T."/>
        </authorList>
    </citation>
    <scope>NUCLEOTIDE SEQUENCE [LARGE SCALE GENOMIC DNA]</scope>
    <source>
        <strain evidence="1 2">BCRC 81127</strain>
    </source>
</reference>
<name>A0A4Z0JIH3_9LACO</name>
<sequence>MKEYRCTFNFCDWKEFEKYLDSLENDDAASLLAKISKIEEYGIIISLKEKWIKRIAGFDGLYEIRSRHGNNIQRVIYFSIGNNDYMVTHGFTKKSQKVPLKEIKKAQLRKQKYFESI</sequence>
<dbReference type="InterPro" id="IPR009241">
    <property type="entry name" value="HigB-like"/>
</dbReference>